<dbReference type="SUPFAM" id="SSF117916">
    <property type="entry name" value="Fe-S cluster assembly (FSCA) domain-like"/>
    <property type="match status" value="1"/>
</dbReference>
<dbReference type="EMBL" id="BARS01046271">
    <property type="protein sequence ID" value="GAG28628.1"/>
    <property type="molecule type" value="Genomic_DNA"/>
</dbReference>
<dbReference type="Gene3D" id="3.30.300.130">
    <property type="entry name" value="Fe-S cluster assembly (FSCA)"/>
    <property type="match status" value="1"/>
</dbReference>
<dbReference type="PANTHER" id="PTHR42831:SF1">
    <property type="entry name" value="FE-S PROTEIN MATURATION AUXILIARY FACTOR YITW"/>
    <property type="match status" value="1"/>
</dbReference>
<proteinExistence type="predicted"/>
<sequence length="53" mass="5928">MTTIDKNKIREFLKTIEDPEFEIDIVNPGLVYDIALEGSKAVITMTLTSRGCP</sequence>
<dbReference type="InterPro" id="IPR052339">
    <property type="entry name" value="Fe-S_Maturation_MIP18"/>
</dbReference>
<dbReference type="InterPro" id="IPR002744">
    <property type="entry name" value="MIP18-like"/>
</dbReference>
<dbReference type="Pfam" id="PF01883">
    <property type="entry name" value="FeS_assembly_P"/>
    <property type="match status" value="1"/>
</dbReference>
<evidence type="ECO:0000259" key="1">
    <source>
        <dbReference type="Pfam" id="PF01883"/>
    </source>
</evidence>
<feature type="domain" description="MIP18 family-like" evidence="1">
    <location>
        <begin position="7"/>
        <end position="53"/>
    </location>
</feature>
<dbReference type="PANTHER" id="PTHR42831">
    <property type="entry name" value="FE-S PROTEIN MATURATION AUXILIARY FACTOR YITW"/>
    <property type="match status" value="1"/>
</dbReference>
<reference evidence="2" key="1">
    <citation type="journal article" date="2014" name="Front. Microbiol.">
        <title>High frequency of phylogenetically diverse reductive dehalogenase-homologous genes in deep subseafloor sedimentary metagenomes.</title>
        <authorList>
            <person name="Kawai M."/>
            <person name="Futagami T."/>
            <person name="Toyoda A."/>
            <person name="Takaki Y."/>
            <person name="Nishi S."/>
            <person name="Hori S."/>
            <person name="Arai W."/>
            <person name="Tsubouchi T."/>
            <person name="Morono Y."/>
            <person name="Uchiyama I."/>
            <person name="Ito T."/>
            <person name="Fujiyama A."/>
            <person name="Inagaki F."/>
            <person name="Takami H."/>
        </authorList>
    </citation>
    <scope>NUCLEOTIDE SEQUENCE</scope>
    <source>
        <strain evidence="2">Expedition CK06-06</strain>
    </source>
</reference>
<name>X0WW22_9ZZZZ</name>
<accession>X0WW22</accession>
<protein>
    <recommendedName>
        <fullName evidence="1">MIP18 family-like domain-containing protein</fullName>
    </recommendedName>
</protein>
<dbReference type="InterPro" id="IPR034904">
    <property type="entry name" value="FSCA_dom_sf"/>
</dbReference>
<dbReference type="AlphaFoldDB" id="X0WW22"/>
<evidence type="ECO:0000313" key="2">
    <source>
        <dbReference type="EMBL" id="GAG28628.1"/>
    </source>
</evidence>
<comment type="caution">
    <text evidence="2">The sequence shown here is derived from an EMBL/GenBank/DDBJ whole genome shotgun (WGS) entry which is preliminary data.</text>
</comment>
<organism evidence="2">
    <name type="scientific">marine sediment metagenome</name>
    <dbReference type="NCBI Taxonomy" id="412755"/>
    <lineage>
        <taxon>unclassified sequences</taxon>
        <taxon>metagenomes</taxon>
        <taxon>ecological metagenomes</taxon>
    </lineage>
</organism>
<gene>
    <name evidence="2" type="ORF">S01H1_69671</name>
</gene>